<dbReference type="RefSeq" id="XP_018294269.1">
    <property type="nucleotide sequence ID" value="XM_018435378.1"/>
</dbReference>
<evidence type="ECO:0000313" key="10">
    <source>
        <dbReference type="Proteomes" id="UP000077315"/>
    </source>
</evidence>
<keyword evidence="10" id="KW-1185">Reference proteome</keyword>
<dbReference type="Gene3D" id="3.30.40.10">
    <property type="entry name" value="Zinc/RING finger domain, C3HC4 (zinc finger)"/>
    <property type="match status" value="1"/>
</dbReference>
<dbReference type="OrthoDB" id="436852at2759"/>
<dbReference type="GO" id="GO:0048188">
    <property type="term" value="C:Set1C/COMPASS complex"/>
    <property type="evidence" value="ECO:0007669"/>
    <property type="project" value="InterPro"/>
</dbReference>
<keyword evidence="4" id="KW-0862">Zinc</keyword>
<dbReference type="InterPro" id="IPR037869">
    <property type="entry name" value="Spp1/CFP1"/>
</dbReference>
<feature type="region of interest" description="Disordered" evidence="7">
    <location>
        <begin position="116"/>
        <end position="159"/>
    </location>
</feature>
<organism evidence="9 10">
    <name type="scientific">Phycomyces blakesleeanus (strain ATCC 8743b / DSM 1359 / FGSC 10004 / NBRC 33097 / NRRL 1555)</name>
    <dbReference type="NCBI Taxonomy" id="763407"/>
    <lineage>
        <taxon>Eukaryota</taxon>
        <taxon>Fungi</taxon>
        <taxon>Fungi incertae sedis</taxon>
        <taxon>Mucoromycota</taxon>
        <taxon>Mucoromycotina</taxon>
        <taxon>Mucoromycetes</taxon>
        <taxon>Mucorales</taxon>
        <taxon>Phycomycetaceae</taxon>
        <taxon>Phycomyces</taxon>
    </lineage>
</organism>
<dbReference type="AlphaFoldDB" id="A0A167NLU8"/>
<dbReference type="VEuPathDB" id="FungiDB:PHYBLDRAFT_166203"/>
<evidence type="ECO:0000313" key="9">
    <source>
        <dbReference type="EMBL" id="OAD76229.1"/>
    </source>
</evidence>
<evidence type="ECO:0000256" key="2">
    <source>
        <dbReference type="ARBA" id="ARBA00022723"/>
    </source>
</evidence>
<accession>A0A167NLU8</accession>
<reference evidence="10" key="1">
    <citation type="submission" date="2015-06" db="EMBL/GenBank/DDBJ databases">
        <title>Expansion of signal transduction pathways in fungi by whole-genome duplication.</title>
        <authorList>
            <consortium name="DOE Joint Genome Institute"/>
            <person name="Corrochano L.M."/>
            <person name="Kuo A."/>
            <person name="Marcet-Houben M."/>
            <person name="Polaino S."/>
            <person name="Salamov A."/>
            <person name="Villalobos J.M."/>
            <person name="Alvarez M.I."/>
            <person name="Avalos J."/>
            <person name="Benito E.P."/>
            <person name="Benoit I."/>
            <person name="Burger G."/>
            <person name="Camino L.P."/>
            <person name="Canovas D."/>
            <person name="Cerda-Olmedo E."/>
            <person name="Cheng J.-F."/>
            <person name="Dominguez A."/>
            <person name="Elias M."/>
            <person name="Eslava A.P."/>
            <person name="Glaser F."/>
            <person name="Grimwood J."/>
            <person name="Gutierrez G."/>
            <person name="Heitman J."/>
            <person name="Henrissat B."/>
            <person name="Iturriaga E.A."/>
            <person name="Lang B.F."/>
            <person name="Lavin J.L."/>
            <person name="Lee S."/>
            <person name="Li W."/>
            <person name="Lindquist E."/>
            <person name="Lopez-Garcia S."/>
            <person name="Luque E.M."/>
            <person name="Marcos A.T."/>
            <person name="Martin J."/>
            <person name="McCluskey K."/>
            <person name="Medina H.R."/>
            <person name="Miralles-Duran A."/>
            <person name="Miyazaki A."/>
            <person name="Munoz-Torres E."/>
            <person name="Oguiza J.A."/>
            <person name="Ohm R."/>
            <person name="Olmedo M."/>
            <person name="Orejas M."/>
            <person name="Ortiz-Castellanos L."/>
            <person name="Pisabarro A.G."/>
            <person name="Rodriguez-Romero J."/>
            <person name="Ruiz-Herrera J."/>
            <person name="Ruiz-Vazquez R."/>
            <person name="Sanz C."/>
            <person name="Schackwitz W."/>
            <person name="Schmutz J."/>
            <person name="Shahriari M."/>
            <person name="Shelest E."/>
            <person name="Silva-Franco F."/>
            <person name="Soanes D."/>
            <person name="Syed K."/>
            <person name="Tagua V.G."/>
            <person name="Talbot N.J."/>
            <person name="Thon M."/>
            <person name="De vries R.P."/>
            <person name="Wiebenga A."/>
            <person name="Yadav J.S."/>
            <person name="Braun E.L."/>
            <person name="Baker S."/>
            <person name="Garre V."/>
            <person name="Horwitz B."/>
            <person name="Torres-Martinez S."/>
            <person name="Idnurm A."/>
            <person name="Herrera-Estrella A."/>
            <person name="Gabaldon T."/>
            <person name="Grigoriev I.V."/>
        </authorList>
    </citation>
    <scope>NUCLEOTIDE SEQUENCE [LARGE SCALE GENOMIC DNA]</scope>
    <source>
        <strain evidence="10">NRRL 1555(-)</strain>
    </source>
</reference>
<feature type="region of interest" description="Disordered" evidence="7">
    <location>
        <begin position="81"/>
        <end position="101"/>
    </location>
</feature>
<proteinExistence type="predicted"/>
<dbReference type="InterPro" id="IPR019787">
    <property type="entry name" value="Znf_PHD-finger"/>
</dbReference>
<dbReference type="Pfam" id="PF00628">
    <property type="entry name" value="PHD"/>
    <property type="match status" value="1"/>
</dbReference>
<dbReference type="GO" id="GO:0045893">
    <property type="term" value="P:positive regulation of DNA-templated transcription"/>
    <property type="evidence" value="ECO:0007669"/>
    <property type="project" value="TreeGrafter"/>
</dbReference>
<protein>
    <recommendedName>
        <fullName evidence="8">PHD-type domain-containing protein</fullName>
    </recommendedName>
</protein>
<evidence type="ECO:0000256" key="5">
    <source>
        <dbReference type="ARBA" id="ARBA00023242"/>
    </source>
</evidence>
<feature type="compositionally biased region" description="Basic and acidic residues" evidence="7">
    <location>
        <begin position="220"/>
        <end position="229"/>
    </location>
</feature>
<dbReference type="InterPro" id="IPR019786">
    <property type="entry name" value="Zinc_finger_PHD-type_CS"/>
</dbReference>
<evidence type="ECO:0000259" key="8">
    <source>
        <dbReference type="PROSITE" id="PS50016"/>
    </source>
</evidence>
<dbReference type="InterPro" id="IPR011011">
    <property type="entry name" value="Znf_FYVE_PHD"/>
</dbReference>
<feature type="domain" description="PHD-type" evidence="8">
    <location>
        <begin position="253"/>
        <end position="304"/>
    </location>
</feature>
<name>A0A167NLU8_PHYB8</name>
<dbReference type="FunCoup" id="A0A167NLU8">
    <property type="interactions" value="5"/>
</dbReference>
<dbReference type="InParanoid" id="A0A167NLU8"/>
<gene>
    <name evidence="9" type="ORF">PHYBLDRAFT_166203</name>
</gene>
<keyword evidence="5" id="KW-0539">Nucleus</keyword>
<dbReference type="InterPro" id="IPR001965">
    <property type="entry name" value="Znf_PHD"/>
</dbReference>
<evidence type="ECO:0000256" key="6">
    <source>
        <dbReference type="PROSITE-ProRule" id="PRU00146"/>
    </source>
</evidence>
<dbReference type="EMBL" id="KV440976">
    <property type="protein sequence ID" value="OAD76229.1"/>
    <property type="molecule type" value="Genomic_DNA"/>
</dbReference>
<dbReference type="SMART" id="SM00249">
    <property type="entry name" value="PHD"/>
    <property type="match status" value="1"/>
</dbReference>
<evidence type="ECO:0000256" key="7">
    <source>
        <dbReference type="SAM" id="MobiDB-lite"/>
    </source>
</evidence>
<comment type="subcellular location">
    <subcellularLocation>
        <location evidence="1">Nucleus</location>
    </subcellularLocation>
</comment>
<feature type="region of interest" description="Disordered" evidence="7">
    <location>
        <begin position="210"/>
        <end position="247"/>
    </location>
</feature>
<dbReference type="GO" id="GO:0008270">
    <property type="term" value="F:zinc ion binding"/>
    <property type="evidence" value="ECO:0007669"/>
    <property type="project" value="UniProtKB-KW"/>
</dbReference>
<feature type="compositionally biased region" description="Polar residues" evidence="7">
    <location>
        <begin position="116"/>
        <end position="134"/>
    </location>
</feature>
<sequence length="532" mass="59503">MSLYVQDGPSNEALKRNSAALDITSMLNPELAINIDHLNKKPCLDPGLTRPKSDTAGNSKRLPLRKRLSKESQNCPVLKWQPVETPNRTPTTTTAAGAGGGGIGVGLGGTMTMNTPTTVDQRLSRPSSRPSETWETIEESPEPVIDRHTPDTTTTTTTKTVVTSTTSAAATMKKPLKKVQHWITKGKTSSPEIPQDTTALVWKYENGVDRETRTAPAEPLLKEEPKVEQTNKPVSKSLPDQTLSRSGPAADDTLYCFCRTPYDAPRFMIACDLCDQWFHGECIGISEKQSEFIGHYFCHSCAKREGKKTSWKAHCANPVCQRAARMGTKGQMSKYCSDACGMQVARTRIACAESKRRSSVTSSSSSSSSSLADRHSYLTKSRLSSFADRDDGHRLLRVRDEKKRARRMIGIVERKTAFLATLSTQPTADEDVCGYDCRLSWPESKWEAEELPSLDPEMACRQSRRCVKHNGWQKLKTLELEQERTEQFTVLAMLERERQQIKARMKRRREDVDLEEMLANGTICHQRQTTVK</sequence>
<dbReference type="PANTHER" id="PTHR46174">
    <property type="entry name" value="CXXC-TYPE ZINC FINGER PROTEIN 1"/>
    <property type="match status" value="1"/>
</dbReference>
<keyword evidence="3 6" id="KW-0863">Zinc-finger</keyword>
<dbReference type="PANTHER" id="PTHR46174:SF1">
    <property type="entry name" value="CXXC-TYPE ZINC FINGER PROTEIN 1"/>
    <property type="match status" value="1"/>
</dbReference>
<dbReference type="STRING" id="763407.A0A167NLU8"/>
<dbReference type="Proteomes" id="UP000077315">
    <property type="component" value="Unassembled WGS sequence"/>
</dbReference>
<dbReference type="PROSITE" id="PS01359">
    <property type="entry name" value="ZF_PHD_1"/>
    <property type="match status" value="1"/>
</dbReference>
<keyword evidence="2" id="KW-0479">Metal-binding</keyword>
<evidence type="ECO:0000256" key="3">
    <source>
        <dbReference type="ARBA" id="ARBA00022771"/>
    </source>
</evidence>
<evidence type="ECO:0000256" key="4">
    <source>
        <dbReference type="ARBA" id="ARBA00022833"/>
    </source>
</evidence>
<dbReference type="SUPFAM" id="SSF57903">
    <property type="entry name" value="FYVE/PHD zinc finger"/>
    <property type="match status" value="1"/>
</dbReference>
<feature type="compositionally biased region" description="Polar residues" evidence="7">
    <location>
        <begin position="230"/>
        <end position="245"/>
    </location>
</feature>
<dbReference type="PROSITE" id="PS50016">
    <property type="entry name" value="ZF_PHD_2"/>
    <property type="match status" value="1"/>
</dbReference>
<evidence type="ECO:0000256" key="1">
    <source>
        <dbReference type="ARBA" id="ARBA00004123"/>
    </source>
</evidence>
<dbReference type="InterPro" id="IPR013083">
    <property type="entry name" value="Znf_RING/FYVE/PHD"/>
</dbReference>
<dbReference type="GeneID" id="28996284"/>